<keyword evidence="3" id="KW-0804">Transcription</keyword>
<dbReference type="InterPro" id="IPR001647">
    <property type="entry name" value="HTH_TetR"/>
</dbReference>
<evidence type="ECO:0000313" key="6">
    <source>
        <dbReference type="EMBL" id="KRS13459.1"/>
    </source>
</evidence>
<comment type="caution">
    <text evidence="6">The sequence shown here is derived from an EMBL/GenBank/DDBJ whole genome shotgun (WGS) entry which is preliminary data.</text>
</comment>
<dbReference type="PATRIC" id="fig|1641875.4.peg.3612"/>
<dbReference type="GO" id="GO:0003700">
    <property type="term" value="F:DNA-binding transcription factor activity"/>
    <property type="evidence" value="ECO:0007669"/>
    <property type="project" value="TreeGrafter"/>
</dbReference>
<name>A0A0T5NWZ6_9RHOB</name>
<dbReference type="SUPFAM" id="SSF48498">
    <property type="entry name" value="Tetracyclin repressor-like, C-terminal domain"/>
    <property type="match status" value="1"/>
</dbReference>
<dbReference type="Gene3D" id="1.10.357.10">
    <property type="entry name" value="Tetracycline Repressor, domain 2"/>
    <property type="match status" value="1"/>
</dbReference>
<organism evidence="6 7">
    <name type="scientific">Roseovarius atlanticus</name>
    <dbReference type="NCBI Taxonomy" id="1641875"/>
    <lineage>
        <taxon>Bacteria</taxon>
        <taxon>Pseudomonadati</taxon>
        <taxon>Pseudomonadota</taxon>
        <taxon>Alphaproteobacteria</taxon>
        <taxon>Rhodobacterales</taxon>
        <taxon>Roseobacteraceae</taxon>
        <taxon>Roseovarius</taxon>
    </lineage>
</organism>
<protein>
    <submittedName>
        <fullName evidence="6">TetR family transcriptional regulator</fullName>
    </submittedName>
</protein>
<dbReference type="OrthoDB" id="7223515at2"/>
<dbReference type="PROSITE" id="PS50977">
    <property type="entry name" value="HTH_TETR_2"/>
    <property type="match status" value="1"/>
</dbReference>
<dbReference type="PANTHER" id="PTHR30055">
    <property type="entry name" value="HTH-TYPE TRANSCRIPTIONAL REGULATOR RUTR"/>
    <property type="match status" value="1"/>
</dbReference>
<dbReference type="Pfam" id="PF13305">
    <property type="entry name" value="TetR_C_33"/>
    <property type="match status" value="1"/>
</dbReference>
<dbReference type="PANTHER" id="PTHR30055:SF234">
    <property type="entry name" value="HTH-TYPE TRANSCRIPTIONAL REGULATOR BETI"/>
    <property type="match status" value="1"/>
</dbReference>
<feature type="domain" description="HTH tetR-type" evidence="5">
    <location>
        <begin position="10"/>
        <end position="70"/>
    </location>
</feature>
<dbReference type="GO" id="GO:0000976">
    <property type="term" value="F:transcription cis-regulatory region binding"/>
    <property type="evidence" value="ECO:0007669"/>
    <property type="project" value="TreeGrafter"/>
</dbReference>
<evidence type="ECO:0000259" key="5">
    <source>
        <dbReference type="PROSITE" id="PS50977"/>
    </source>
</evidence>
<accession>A0A0T5NWZ6</accession>
<evidence type="ECO:0000256" key="1">
    <source>
        <dbReference type="ARBA" id="ARBA00023015"/>
    </source>
</evidence>
<dbReference type="InterPro" id="IPR036271">
    <property type="entry name" value="Tet_transcr_reg_TetR-rel_C_sf"/>
</dbReference>
<dbReference type="InterPro" id="IPR009057">
    <property type="entry name" value="Homeodomain-like_sf"/>
</dbReference>
<evidence type="ECO:0000256" key="2">
    <source>
        <dbReference type="ARBA" id="ARBA00023125"/>
    </source>
</evidence>
<reference evidence="6 7" key="1">
    <citation type="submission" date="2015-04" db="EMBL/GenBank/DDBJ databases">
        <title>The draft genome sequence of Roseovarius sp.R12b.</title>
        <authorList>
            <person name="Li G."/>
            <person name="Lai Q."/>
            <person name="Shao Z."/>
            <person name="Yan P."/>
        </authorList>
    </citation>
    <scope>NUCLEOTIDE SEQUENCE [LARGE SCALE GENOMIC DNA]</scope>
    <source>
        <strain evidence="6 7">R12B</strain>
    </source>
</reference>
<dbReference type="EMBL" id="LAXJ01000005">
    <property type="protein sequence ID" value="KRS13459.1"/>
    <property type="molecule type" value="Genomic_DNA"/>
</dbReference>
<evidence type="ECO:0000256" key="4">
    <source>
        <dbReference type="PROSITE-ProRule" id="PRU00335"/>
    </source>
</evidence>
<dbReference type="RefSeq" id="WP_057791427.1">
    <property type="nucleotide sequence ID" value="NZ_LAXJ01000005.1"/>
</dbReference>
<dbReference type="Proteomes" id="UP000051295">
    <property type="component" value="Unassembled WGS sequence"/>
</dbReference>
<dbReference type="SUPFAM" id="SSF46689">
    <property type="entry name" value="Homeodomain-like"/>
    <property type="match status" value="1"/>
</dbReference>
<keyword evidence="2 4" id="KW-0238">DNA-binding</keyword>
<evidence type="ECO:0000256" key="3">
    <source>
        <dbReference type="ARBA" id="ARBA00023163"/>
    </source>
</evidence>
<dbReference type="AlphaFoldDB" id="A0A0T5NWZ6"/>
<gene>
    <name evidence="6" type="ORF">XM53_06240</name>
</gene>
<dbReference type="InterPro" id="IPR025996">
    <property type="entry name" value="MT1864/Rv1816-like_C"/>
</dbReference>
<keyword evidence="7" id="KW-1185">Reference proteome</keyword>
<keyword evidence="1" id="KW-0805">Transcription regulation</keyword>
<dbReference type="InterPro" id="IPR050109">
    <property type="entry name" value="HTH-type_TetR-like_transc_reg"/>
</dbReference>
<feature type="DNA-binding region" description="H-T-H motif" evidence="4">
    <location>
        <begin position="33"/>
        <end position="52"/>
    </location>
</feature>
<dbReference type="STRING" id="1641875.XM53_06240"/>
<proteinExistence type="predicted"/>
<sequence length="199" mass="21875">MAGKVEARRDALRKTLIDLAEVKVTEGGLTAVKARELAREAGCALGAIYNVFGDLHDIVIAVNGRTFVRLGQAVEASLEDRLQDSPTDRMIAMSEAYLDFAEANRNAWRALFEVQTVAGVEAPDWYHEQMKRLFGLIEAPVRDCFPKMPEDDVVLMARALFSSVHGIIALGLDNQVSEVSRADMTRMIALVIGNVTGNR</sequence>
<evidence type="ECO:0000313" key="7">
    <source>
        <dbReference type="Proteomes" id="UP000051295"/>
    </source>
</evidence>